<evidence type="ECO:0000256" key="3">
    <source>
        <dbReference type="ARBA" id="ARBA00022801"/>
    </source>
</evidence>
<reference evidence="7" key="1">
    <citation type="submission" date="2020-10" db="EMBL/GenBank/DDBJ databases">
        <authorList>
            <person name="Gilroy R."/>
        </authorList>
    </citation>
    <scope>NUCLEOTIDE SEQUENCE</scope>
    <source>
        <strain evidence="7">17073</strain>
    </source>
</reference>
<keyword evidence="3" id="KW-0378">Hydrolase</keyword>
<dbReference type="PROSITE" id="PS51935">
    <property type="entry name" value="NLPC_P60"/>
    <property type="match status" value="1"/>
</dbReference>
<dbReference type="SUPFAM" id="SSF54001">
    <property type="entry name" value="Cysteine proteinases"/>
    <property type="match status" value="1"/>
</dbReference>
<feature type="signal peptide" evidence="5">
    <location>
        <begin position="1"/>
        <end position="23"/>
    </location>
</feature>
<dbReference type="InterPro" id="IPR051202">
    <property type="entry name" value="Peptidase_C40"/>
</dbReference>
<dbReference type="AlphaFoldDB" id="A0A9D1IJK0"/>
<feature type="domain" description="NlpC/P60" evidence="6">
    <location>
        <begin position="239"/>
        <end position="366"/>
    </location>
</feature>
<dbReference type="InterPro" id="IPR041382">
    <property type="entry name" value="SH3_16"/>
</dbReference>
<evidence type="ECO:0000313" key="7">
    <source>
        <dbReference type="EMBL" id="HIU38223.1"/>
    </source>
</evidence>
<dbReference type="EMBL" id="DVMS01000026">
    <property type="protein sequence ID" value="HIU38223.1"/>
    <property type="molecule type" value="Genomic_DNA"/>
</dbReference>
<feature type="chain" id="PRO_5038505836" evidence="5">
    <location>
        <begin position="24"/>
        <end position="384"/>
    </location>
</feature>
<protein>
    <submittedName>
        <fullName evidence="7">C40 family peptidase</fullName>
    </submittedName>
</protein>
<dbReference type="PANTHER" id="PTHR47053">
    <property type="entry name" value="MUREIN DD-ENDOPEPTIDASE MEPH-RELATED"/>
    <property type="match status" value="1"/>
</dbReference>
<dbReference type="Pfam" id="PF00877">
    <property type="entry name" value="NLPC_P60"/>
    <property type="match status" value="1"/>
</dbReference>
<dbReference type="PANTHER" id="PTHR47053:SF1">
    <property type="entry name" value="MUREIN DD-ENDOPEPTIDASE MEPH-RELATED"/>
    <property type="match status" value="1"/>
</dbReference>
<proteinExistence type="inferred from homology"/>
<dbReference type="GO" id="GO:0008234">
    <property type="term" value="F:cysteine-type peptidase activity"/>
    <property type="evidence" value="ECO:0007669"/>
    <property type="project" value="UniProtKB-KW"/>
</dbReference>
<comment type="caution">
    <text evidence="7">The sequence shown here is derived from an EMBL/GenBank/DDBJ whole genome shotgun (WGS) entry which is preliminary data.</text>
</comment>
<dbReference type="Pfam" id="PF18348">
    <property type="entry name" value="SH3_16"/>
    <property type="match status" value="1"/>
</dbReference>
<sequence>MKFQLIKRFAPFVLAGIASVGNAQDVSAIIEGVKSQYAPDTRVAVWEISQVSENGMLMLSGKVDDAKAKEALLAELKKNGVQFQENIAVLPDGSVEKPWALVDISVACIRGEARSGAELTSQAIMGTPVRVLEQEGGMSRIQTPDNYIGYVTDSSLHFLTKEEMDDWKQAERRIVTAYQATLYAQPNGDESDVVSDLLLGNLLKYKGESGDFVALELPDGRSGYARKADVADFDEWVQQSFDMALMEKNARRMMGIPYLWGGMSTKMADCSGFVRTVYFSNGVILQRDASQQALTGMKIDCAKWRTDAEPGDLIFIGTKSGRVTHVAMYIGNGKFIHSSGRVKINSMNPDDDDFLDYVYLSMSRIKGQVGTQGIVAVKSHPWYF</sequence>
<evidence type="ECO:0000259" key="6">
    <source>
        <dbReference type="PROSITE" id="PS51935"/>
    </source>
</evidence>
<reference evidence="7" key="2">
    <citation type="journal article" date="2021" name="PeerJ">
        <title>Extensive microbial diversity within the chicken gut microbiome revealed by metagenomics and culture.</title>
        <authorList>
            <person name="Gilroy R."/>
            <person name="Ravi A."/>
            <person name="Getino M."/>
            <person name="Pursley I."/>
            <person name="Horton D.L."/>
            <person name="Alikhan N.F."/>
            <person name="Baker D."/>
            <person name="Gharbi K."/>
            <person name="Hall N."/>
            <person name="Watson M."/>
            <person name="Adriaenssens E.M."/>
            <person name="Foster-Nyarko E."/>
            <person name="Jarju S."/>
            <person name="Secka A."/>
            <person name="Antonio M."/>
            <person name="Oren A."/>
            <person name="Chaudhuri R.R."/>
            <person name="La Ragione R."/>
            <person name="Hildebrand F."/>
            <person name="Pallen M.J."/>
        </authorList>
    </citation>
    <scope>NUCLEOTIDE SEQUENCE</scope>
    <source>
        <strain evidence="7">17073</strain>
    </source>
</reference>
<dbReference type="InterPro" id="IPR038765">
    <property type="entry name" value="Papain-like_cys_pep_sf"/>
</dbReference>
<evidence type="ECO:0000256" key="1">
    <source>
        <dbReference type="ARBA" id="ARBA00007074"/>
    </source>
</evidence>
<evidence type="ECO:0000256" key="4">
    <source>
        <dbReference type="ARBA" id="ARBA00022807"/>
    </source>
</evidence>
<dbReference type="GO" id="GO:0006508">
    <property type="term" value="P:proteolysis"/>
    <property type="evidence" value="ECO:0007669"/>
    <property type="project" value="UniProtKB-KW"/>
</dbReference>
<gene>
    <name evidence="7" type="ORF">IAD18_00990</name>
</gene>
<evidence type="ECO:0000313" key="8">
    <source>
        <dbReference type="Proteomes" id="UP000824076"/>
    </source>
</evidence>
<keyword evidence="5" id="KW-0732">Signal</keyword>
<dbReference type="Gene3D" id="2.30.30.40">
    <property type="entry name" value="SH3 Domains"/>
    <property type="match status" value="2"/>
</dbReference>
<evidence type="ECO:0000256" key="5">
    <source>
        <dbReference type="SAM" id="SignalP"/>
    </source>
</evidence>
<dbReference type="Gene3D" id="3.90.1720.10">
    <property type="entry name" value="endopeptidase domain like (from Nostoc punctiforme)"/>
    <property type="match status" value="1"/>
</dbReference>
<organism evidence="7 8">
    <name type="scientific">Candidatus Limisoma intestinavium</name>
    <dbReference type="NCBI Taxonomy" id="2840856"/>
    <lineage>
        <taxon>Bacteria</taxon>
        <taxon>Pseudomonadati</taxon>
        <taxon>Bacteroidota</taxon>
        <taxon>Bacteroidia</taxon>
        <taxon>Bacteroidales</taxon>
        <taxon>Candidatus Limisoma</taxon>
    </lineage>
</organism>
<accession>A0A9D1IJK0</accession>
<evidence type="ECO:0000256" key="2">
    <source>
        <dbReference type="ARBA" id="ARBA00022670"/>
    </source>
</evidence>
<comment type="similarity">
    <text evidence="1">Belongs to the peptidase C40 family.</text>
</comment>
<name>A0A9D1IJK0_9BACT</name>
<keyword evidence="2" id="KW-0645">Protease</keyword>
<keyword evidence="4" id="KW-0788">Thiol protease</keyword>
<dbReference type="Proteomes" id="UP000824076">
    <property type="component" value="Unassembled WGS sequence"/>
</dbReference>
<dbReference type="InterPro" id="IPR000064">
    <property type="entry name" value="NLP_P60_dom"/>
</dbReference>